<dbReference type="OrthoDB" id="6431331at2759"/>
<organism evidence="3 4">
    <name type="scientific">Exophiala sideris</name>
    <dbReference type="NCBI Taxonomy" id="1016849"/>
    <lineage>
        <taxon>Eukaryota</taxon>
        <taxon>Fungi</taxon>
        <taxon>Dikarya</taxon>
        <taxon>Ascomycota</taxon>
        <taxon>Pezizomycotina</taxon>
        <taxon>Eurotiomycetes</taxon>
        <taxon>Chaetothyriomycetidae</taxon>
        <taxon>Chaetothyriales</taxon>
        <taxon>Herpotrichiellaceae</taxon>
        <taxon>Exophiala</taxon>
    </lineage>
</organism>
<dbReference type="AlphaFoldDB" id="A0A0D1VY49"/>
<evidence type="ECO:0000256" key="1">
    <source>
        <dbReference type="SAM" id="Phobius"/>
    </source>
</evidence>
<dbReference type="STRING" id="1016849.A0A0D1VY49"/>
<dbReference type="InterPro" id="IPR029058">
    <property type="entry name" value="AB_hydrolase_fold"/>
</dbReference>
<keyword evidence="1" id="KW-0472">Membrane</keyword>
<dbReference type="Pfam" id="PF00561">
    <property type="entry name" value="Abhydrolase_1"/>
    <property type="match status" value="1"/>
</dbReference>
<dbReference type="HOGENOM" id="CLU_027502_2_0_1"/>
<feature type="transmembrane region" description="Helical" evidence="1">
    <location>
        <begin position="45"/>
        <end position="63"/>
    </location>
</feature>
<dbReference type="EMBL" id="KN846952">
    <property type="protein sequence ID" value="KIV81300.1"/>
    <property type="molecule type" value="Genomic_DNA"/>
</dbReference>
<feature type="domain" description="AB hydrolase-1" evidence="2">
    <location>
        <begin position="299"/>
        <end position="365"/>
    </location>
</feature>
<reference evidence="3 4" key="1">
    <citation type="submission" date="2015-01" db="EMBL/GenBank/DDBJ databases">
        <title>The Genome Sequence of Exophiala sideris CBS121828.</title>
        <authorList>
            <consortium name="The Broad Institute Genomics Platform"/>
            <person name="Cuomo C."/>
            <person name="de Hoog S."/>
            <person name="Gorbushina A."/>
            <person name="Stielow B."/>
            <person name="Teixiera M."/>
            <person name="Abouelleil A."/>
            <person name="Chapman S.B."/>
            <person name="Priest M."/>
            <person name="Young S.K."/>
            <person name="Wortman J."/>
            <person name="Nusbaum C."/>
            <person name="Birren B."/>
        </authorList>
    </citation>
    <scope>NUCLEOTIDE SEQUENCE [LARGE SCALE GENOMIC DNA]</scope>
    <source>
        <strain evidence="3 4">CBS 121828</strain>
    </source>
</reference>
<evidence type="ECO:0000313" key="4">
    <source>
        <dbReference type="Proteomes" id="UP000053599"/>
    </source>
</evidence>
<protein>
    <recommendedName>
        <fullName evidence="2">AB hydrolase-1 domain-containing protein</fullName>
    </recommendedName>
</protein>
<keyword evidence="1" id="KW-0812">Transmembrane</keyword>
<keyword evidence="1" id="KW-1133">Transmembrane helix</keyword>
<gene>
    <name evidence="3" type="ORF">PV11_03495</name>
</gene>
<proteinExistence type="predicted"/>
<accession>A0A0D1VY49</accession>
<dbReference type="PANTHER" id="PTHR37471:SF1">
    <property type="entry name" value="AB HYDROLASE-1 DOMAIN-CONTAINING PROTEIN"/>
    <property type="match status" value="1"/>
</dbReference>
<dbReference type="PANTHER" id="PTHR37471">
    <property type="entry name" value="UNNAMED PRODUCT"/>
    <property type="match status" value="1"/>
</dbReference>
<evidence type="ECO:0000259" key="2">
    <source>
        <dbReference type="Pfam" id="PF00561"/>
    </source>
</evidence>
<name>A0A0D1VY49_9EURO</name>
<feature type="transmembrane region" description="Helical" evidence="1">
    <location>
        <begin position="12"/>
        <end position="33"/>
    </location>
</feature>
<dbReference type="SUPFAM" id="SSF53474">
    <property type="entry name" value="alpha/beta-Hydrolases"/>
    <property type="match status" value="1"/>
</dbReference>
<dbReference type="InterPro" id="IPR000073">
    <property type="entry name" value="AB_hydrolase_1"/>
</dbReference>
<dbReference type="Gene3D" id="3.40.50.1820">
    <property type="entry name" value="alpha/beta hydrolase"/>
    <property type="match status" value="1"/>
</dbReference>
<evidence type="ECO:0000313" key="3">
    <source>
        <dbReference type="EMBL" id="KIV81300.1"/>
    </source>
</evidence>
<sequence length="517" mass="59960">MLGTSRLEYLWVVTWVVVLHSVGPLSVLYCVAAQFLPERFRIWKYLEYGALIETLFYFLTYGYRKYHLQYPALHPPPLERAERIRLFRRCVESSGDLATFFTGWFLGTPIAAIKRENIKEWLRWAFLNTAMVDPNQDDELEAYVVELETKLGTNFEPGRADVKCIRLTLDKVDALHRSLTWYLCIFVVDIVTHAYMYINDFHFYRGSITNSVSIIPPRPQAFIASYPSPSQNMSYWHRPHTAQRELPLVFLHGMGVGLYPYMRLLKEVNMGRRDEDGMIGILALEILPISSRITPPLPRKEDICQQIHCIFDHHGFDKFILVSHSYGSVITTHLLKTPELAHRISSVILVDPVSILLHQPDVVYNFTVRSPKFANEWLLWYFGSKDMGVAHTLSRTFFWSQNILWKEDLNLHRAIVFLSGKDSIINAPQVRRYLQDIEEHDTGKDEAEYAENSVLDPPERGCVDVVWCPNLDHGEVFNLAAWRERLKLEIIRKARYLAEPASSVPAREDLPDYGLSR</sequence>
<dbReference type="Proteomes" id="UP000053599">
    <property type="component" value="Unassembled WGS sequence"/>
</dbReference>